<feature type="transmembrane region" description="Helical" evidence="6">
    <location>
        <begin position="413"/>
        <end position="435"/>
    </location>
</feature>
<evidence type="ECO:0000256" key="3">
    <source>
        <dbReference type="ARBA" id="ARBA00022692"/>
    </source>
</evidence>
<protein>
    <submittedName>
        <fullName evidence="7">Anion permease</fullName>
    </submittedName>
</protein>
<dbReference type="EMBL" id="RXNR01000094">
    <property type="protein sequence ID" value="RTQ87527.1"/>
    <property type="molecule type" value="Genomic_DNA"/>
</dbReference>
<keyword evidence="8" id="KW-1185">Reference proteome</keyword>
<feature type="transmembrane region" description="Helical" evidence="6">
    <location>
        <begin position="292"/>
        <end position="311"/>
    </location>
</feature>
<feature type="transmembrane region" description="Helical" evidence="6">
    <location>
        <begin position="194"/>
        <end position="217"/>
    </location>
</feature>
<keyword evidence="4 6" id="KW-1133">Transmembrane helix</keyword>
<evidence type="ECO:0000256" key="6">
    <source>
        <dbReference type="SAM" id="Phobius"/>
    </source>
</evidence>
<feature type="transmembrane region" description="Helical" evidence="6">
    <location>
        <begin position="28"/>
        <end position="46"/>
    </location>
</feature>
<feature type="transmembrane region" description="Helical" evidence="6">
    <location>
        <begin position="381"/>
        <end position="401"/>
    </location>
</feature>
<dbReference type="GO" id="GO:0016020">
    <property type="term" value="C:membrane"/>
    <property type="evidence" value="ECO:0007669"/>
    <property type="project" value="UniProtKB-SubCell"/>
</dbReference>
<evidence type="ECO:0000313" key="8">
    <source>
        <dbReference type="Proteomes" id="UP000276349"/>
    </source>
</evidence>
<comment type="caution">
    <text evidence="7">The sequence shown here is derived from an EMBL/GenBank/DDBJ whole genome shotgun (WGS) entry which is preliminary data.</text>
</comment>
<evidence type="ECO:0000256" key="2">
    <source>
        <dbReference type="ARBA" id="ARBA00007349"/>
    </source>
</evidence>
<dbReference type="Proteomes" id="UP000276349">
    <property type="component" value="Unassembled WGS sequence"/>
</dbReference>
<feature type="transmembrane region" description="Helical" evidence="6">
    <location>
        <begin position="237"/>
        <end position="260"/>
    </location>
</feature>
<feature type="transmembrane region" description="Helical" evidence="6">
    <location>
        <begin position="464"/>
        <end position="487"/>
    </location>
</feature>
<dbReference type="Pfam" id="PF00939">
    <property type="entry name" value="Na_sulph_symp"/>
    <property type="match status" value="1"/>
</dbReference>
<dbReference type="PANTHER" id="PTHR42826">
    <property type="entry name" value="DICARBOXYLATE TRANSPORTER 2.1, CHLOROPLASTIC"/>
    <property type="match status" value="1"/>
</dbReference>
<dbReference type="GO" id="GO:0022857">
    <property type="term" value="F:transmembrane transporter activity"/>
    <property type="evidence" value="ECO:0007669"/>
    <property type="project" value="InterPro"/>
</dbReference>
<feature type="transmembrane region" description="Helical" evidence="6">
    <location>
        <begin position="79"/>
        <end position="96"/>
    </location>
</feature>
<comment type="similarity">
    <text evidence="2">Belongs to the SLC13A/DASS transporter (TC 2.A.47) family. DIT1 subfamily.</text>
</comment>
<dbReference type="InterPro" id="IPR030676">
    <property type="entry name" value="CitT-rel"/>
</dbReference>
<evidence type="ECO:0000256" key="4">
    <source>
        <dbReference type="ARBA" id="ARBA00022989"/>
    </source>
</evidence>
<proteinExistence type="inferred from homology"/>
<name>A0A3S0JK33_9BACI</name>
<feature type="transmembrane region" description="Helical" evidence="6">
    <location>
        <begin position="52"/>
        <end position="72"/>
    </location>
</feature>
<keyword evidence="5 6" id="KW-0472">Membrane</keyword>
<organism evidence="7 8">
    <name type="scientific">Lysinibacillus telephonicus</name>
    <dbReference type="NCBI Taxonomy" id="1714840"/>
    <lineage>
        <taxon>Bacteria</taxon>
        <taxon>Bacillati</taxon>
        <taxon>Bacillota</taxon>
        <taxon>Bacilli</taxon>
        <taxon>Bacillales</taxon>
        <taxon>Bacillaceae</taxon>
        <taxon>Lysinibacillus</taxon>
    </lineage>
</organism>
<dbReference type="PIRSF" id="PIRSF002457">
    <property type="entry name" value="DASS"/>
    <property type="match status" value="1"/>
</dbReference>
<dbReference type="AlphaFoldDB" id="A0A3S0JK33"/>
<evidence type="ECO:0000256" key="5">
    <source>
        <dbReference type="ARBA" id="ARBA00023136"/>
    </source>
</evidence>
<sequence>MRRCLCCQFCAFGRRFKKLNRKKEKQEVKLIPLMVVVLIGAIIWFIPPPEGLQVQAWHLFAIFVATIIGLIIKPIPMGSMAILALTVIMITNTLTLEEALSGFQNSTIWLIVIAFFISRGFIKTGLGTRVAYIFVRLFGKKTLGLSYSLIASDLILSPAMPSNTARAGGILLPIIRSLSETYGSRTGDGTERKIGAFLTTTSFQANMITSAMFLTAMAANPLAAKIAEDITGTTISWVGWMVAAIVPGLISLIVIPFVIYKLYPPEIKETPSATVEAKKKLDEMGPLKREEWFMIGIFLLLIVLWIFGSSFNLDTTVTAFIGLVLLLLTQVLTWSDIKQEQGAWDTLIWFSVLVMMAMFLNSTGMIPWFSQMVQGMIGQTSWIIALVVLAILYFYSHYFFASNTAHVSAMYGAFLSVIVAAGAPPLVSALVLAFFSNLFGCLTNYGSGPAPVFFGAGYVTQEKWWGIGLVISLIHLVIWLLIGGLWWKVLGLW</sequence>
<accession>A0A3S0JK33</accession>
<dbReference type="OrthoDB" id="1401038at2"/>
<evidence type="ECO:0000256" key="1">
    <source>
        <dbReference type="ARBA" id="ARBA00004141"/>
    </source>
</evidence>
<keyword evidence="3 6" id="KW-0812">Transmembrane</keyword>
<gene>
    <name evidence="7" type="ORF">EKG35_18995</name>
</gene>
<feature type="transmembrane region" description="Helical" evidence="6">
    <location>
        <begin position="317"/>
        <end position="335"/>
    </location>
</feature>
<dbReference type="InterPro" id="IPR001898">
    <property type="entry name" value="SLC13A/DASS"/>
</dbReference>
<evidence type="ECO:0000313" key="7">
    <source>
        <dbReference type="EMBL" id="RTQ87527.1"/>
    </source>
</evidence>
<feature type="transmembrane region" description="Helical" evidence="6">
    <location>
        <begin position="108"/>
        <end position="135"/>
    </location>
</feature>
<comment type="subcellular location">
    <subcellularLocation>
        <location evidence="1">Membrane</location>
        <topology evidence="1">Multi-pass membrane protein</topology>
    </subcellularLocation>
</comment>
<dbReference type="NCBIfam" id="TIGR00785">
    <property type="entry name" value="dass"/>
    <property type="match status" value="1"/>
</dbReference>
<reference evidence="7 8" key="1">
    <citation type="submission" date="2018-12" db="EMBL/GenBank/DDBJ databases">
        <authorList>
            <person name="Yu L."/>
        </authorList>
    </citation>
    <scope>NUCLEOTIDE SEQUENCE [LARGE SCALE GENOMIC DNA]</scope>
    <source>
        <strain evidence="7 8">S5H2222</strain>
    </source>
</reference>
<feature type="transmembrane region" description="Helical" evidence="6">
    <location>
        <begin position="347"/>
        <end position="369"/>
    </location>
</feature>